<accession>A0A4Z2F2S4</accession>
<dbReference type="Proteomes" id="UP000314294">
    <property type="component" value="Unassembled WGS sequence"/>
</dbReference>
<dbReference type="AlphaFoldDB" id="A0A4Z2F2S4"/>
<gene>
    <name evidence="2" type="ORF">EYF80_054775</name>
</gene>
<feature type="region of interest" description="Disordered" evidence="1">
    <location>
        <begin position="288"/>
        <end position="307"/>
    </location>
</feature>
<evidence type="ECO:0000256" key="1">
    <source>
        <dbReference type="SAM" id="MobiDB-lite"/>
    </source>
</evidence>
<feature type="compositionally biased region" description="Low complexity" evidence="1">
    <location>
        <begin position="290"/>
        <end position="307"/>
    </location>
</feature>
<evidence type="ECO:0000313" key="3">
    <source>
        <dbReference type="Proteomes" id="UP000314294"/>
    </source>
</evidence>
<feature type="region of interest" description="Disordered" evidence="1">
    <location>
        <begin position="135"/>
        <end position="157"/>
    </location>
</feature>
<proteinExistence type="predicted"/>
<name>A0A4Z2F2S4_9TELE</name>
<comment type="caution">
    <text evidence="2">The sequence shown here is derived from an EMBL/GenBank/DDBJ whole genome shotgun (WGS) entry which is preliminary data.</text>
</comment>
<dbReference type="EMBL" id="SRLO01001838">
    <property type="protein sequence ID" value="TNN35061.1"/>
    <property type="molecule type" value="Genomic_DNA"/>
</dbReference>
<reference evidence="2 3" key="1">
    <citation type="submission" date="2019-03" db="EMBL/GenBank/DDBJ databases">
        <title>First draft genome of Liparis tanakae, snailfish: a comprehensive survey of snailfish specific genes.</title>
        <authorList>
            <person name="Kim W."/>
            <person name="Song I."/>
            <person name="Jeong J.-H."/>
            <person name="Kim D."/>
            <person name="Kim S."/>
            <person name="Ryu S."/>
            <person name="Song J.Y."/>
            <person name="Lee S.K."/>
        </authorList>
    </citation>
    <scope>NUCLEOTIDE SEQUENCE [LARGE SCALE GENOMIC DNA]</scope>
    <source>
        <tissue evidence="2">Muscle</tissue>
    </source>
</reference>
<evidence type="ECO:0000313" key="2">
    <source>
        <dbReference type="EMBL" id="TNN35061.1"/>
    </source>
</evidence>
<protein>
    <submittedName>
        <fullName evidence="2">Uncharacterized protein</fullName>
    </submittedName>
</protein>
<sequence length="658" mass="71037">MCVGSERGMSGNRALEGAGQLWDRYSLGLKLEALGAPRDTIRCLYLDSGFCSSRSSMSSERSASCTASSWGWSRVTSPCRSWKRRLTRPCEPWLRSALSCTCTSATRTMTFSWLKEAGAAGRGCRGIGDDSAEKPRCGTLKRKRKKKRKEEEPRCERAAAMTRLMGPRRSPFPRLSDSKKSWRVNCGSSWPAAPRRAGDAGSPSRRALFRTRWLMLSEYSRMSLTSTCSRSPSSSSSSSRPATKFWMLMLPRWPTSSSGWPGLRGTDTTGDSMLTSSVSFTRKVSRAEPGSSAGAASSSCSSSSSSSSKAQGQLWLWVLLLAGVSNSDTMPLYSAVLLASAVVTVVAALRSMERKLSSASPADRLSSLRNLADDAICSRRAHSPRDFSSRWKASASEEEAEPAASARKVIPPSVEQLSALPMLTTNWLLRPPSCVRSTSCMEPSEPVTSSRLPSDTLTLVPVMHAVAIFRPFFSAPGGVPVDTVRSSRRLSRWISTVSSLFWSDGARYASSSSAACGGGGGVQALSSLGKDSWRNLSSSTSVSGFRMMSRLFTCTLVTCRELSRSMEGQSELTNWYSSLMSASWSRRKALKGEELLSRGSRGSGAGASKPRFLCDATSRSKSAPVSTSSSPCTVSDTSASYGRFTKRALVPNTLSTEM</sequence>
<organism evidence="2 3">
    <name type="scientific">Liparis tanakae</name>
    <name type="common">Tanaka's snailfish</name>
    <dbReference type="NCBI Taxonomy" id="230148"/>
    <lineage>
        <taxon>Eukaryota</taxon>
        <taxon>Metazoa</taxon>
        <taxon>Chordata</taxon>
        <taxon>Craniata</taxon>
        <taxon>Vertebrata</taxon>
        <taxon>Euteleostomi</taxon>
        <taxon>Actinopterygii</taxon>
        <taxon>Neopterygii</taxon>
        <taxon>Teleostei</taxon>
        <taxon>Neoteleostei</taxon>
        <taxon>Acanthomorphata</taxon>
        <taxon>Eupercaria</taxon>
        <taxon>Perciformes</taxon>
        <taxon>Cottioidei</taxon>
        <taxon>Cottales</taxon>
        <taxon>Liparidae</taxon>
        <taxon>Liparis</taxon>
    </lineage>
</organism>
<feature type="region of interest" description="Disordered" evidence="1">
    <location>
        <begin position="388"/>
        <end position="407"/>
    </location>
</feature>
<feature type="compositionally biased region" description="Basic residues" evidence="1">
    <location>
        <begin position="139"/>
        <end position="148"/>
    </location>
</feature>
<keyword evidence="3" id="KW-1185">Reference proteome</keyword>